<gene>
    <name evidence="3" type="ORF">Tci_017534</name>
</gene>
<evidence type="ECO:0000259" key="2">
    <source>
        <dbReference type="Pfam" id="PF07727"/>
    </source>
</evidence>
<comment type="caution">
    <text evidence="3">The sequence shown here is derived from an EMBL/GenBank/DDBJ whole genome shotgun (WGS) entry which is preliminary data.</text>
</comment>
<accession>A0A6L2K812</accession>
<protein>
    <submittedName>
        <fullName evidence="3">Retrovirus-related Pol polyprotein from transposon TNT 1-94</fullName>
    </submittedName>
</protein>
<dbReference type="InterPro" id="IPR013103">
    <property type="entry name" value="RVT_2"/>
</dbReference>
<evidence type="ECO:0000256" key="1">
    <source>
        <dbReference type="SAM" id="MobiDB-lite"/>
    </source>
</evidence>
<dbReference type="AlphaFoldDB" id="A0A6L2K812"/>
<sequence length="639" mass="71817">MANIKYRDNGKGRREKSLSSRKSHDTGASYVMVMSNVDAARLKLKLFKDAAATAAIAHAKVLKNKARLVAQGFRQEEGIDFKESFAPVARIEAIRIFVANAAHKNMMIFQMDVKTAFLNGELKEGVYVSQPEGFVDQDNASHVYKLKKGSIQSQISTTCMEKGNIDFDIRYYLVAIENLCCEEVFLCTRGIGRVPTIDQVLQSFPYECDDEADDFFKHQNGTARRAMSDPLVIKRKKCEAVSDIDRKVAVRNTNVVNKPVKDRVKETSGSKFIGYTSKINEPATVNEEGTSSLSAKICTTKHQMIEGKLVLLRDDGEHLKPGTSVFEYGVVKPGLKSAPTSFANLVSNEARNRKVKFRSLDTDKPTNVLAEVHIPLSLVLEVHSRFKYILYEDGLSDMDTRMGNLIMLDSYTSSICMQSWGRLNYARALIDIRVDRELKEIMCLEGNGDMLHTVGVEYEQKPPRCGVYMVFGHDESTCPKQVVPDVNNTCPQPHALGTTFEARVRDYMVVHAKMMERFENAIFKQREEINDRMIEMLDLLKELTTSRAVEKENEAESATKNEPIKSAKKELTRVVEEESVEASSSRPELIEQRVAAIMGYRKKKWGMSMNEGCSLLFIVVWDLGGQGDLVAKLGTCRGD</sequence>
<feature type="region of interest" description="Disordered" evidence="1">
    <location>
        <begin position="1"/>
        <end position="23"/>
    </location>
</feature>
<name>A0A6L2K812_TANCI</name>
<evidence type="ECO:0000313" key="3">
    <source>
        <dbReference type="EMBL" id="GEU45556.1"/>
    </source>
</evidence>
<dbReference type="EMBL" id="BKCJ010002001">
    <property type="protein sequence ID" value="GEU45556.1"/>
    <property type="molecule type" value="Genomic_DNA"/>
</dbReference>
<proteinExistence type="predicted"/>
<dbReference type="Pfam" id="PF07727">
    <property type="entry name" value="RVT_2"/>
    <property type="match status" value="1"/>
</dbReference>
<reference evidence="3" key="1">
    <citation type="journal article" date="2019" name="Sci. Rep.">
        <title>Draft genome of Tanacetum cinerariifolium, the natural source of mosquito coil.</title>
        <authorList>
            <person name="Yamashiro T."/>
            <person name="Shiraishi A."/>
            <person name="Satake H."/>
            <person name="Nakayama K."/>
        </authorList>
    </citation>
    <scope>NUCLEOTIDE SEQUENCE</scope>
</reference>
<feature type="domain" description="Reverse transcriptase Ty1/copia-type" evidence="2">
    <location>
        <begin position="58"/>
        <end position="149"/>
    </location>
</feature>
<organism evidence="3">
    <name type="scientific">Tanacetum cinerariifolium</name>
    <name type="common">Dalmatian daisy</name>
    <name type="synonym">Chrysanthemum cinerariifolium</name>
    <dbReference type="NCBI Taxonomy" id="118510"/>
    <lineage>
        <taxon>Eukaryota</taxon>
        <taxon>Viridiplantae</taxon>
        <taxon>Streptophyta</taxon>
        <taxon>Embryophyta</taxon>
        <taxon>Tracheophyta</taxon>
        <taxon>Spermatophyta</taxon>
        <taxon>Magnoliopsida</taxon>
        <taxon>eudicotyledons</taxon>
        <taxon>Gunneridae</taxon>
        <taxon>Pentapetalae</taxon>
        <taxon>asterids</taxon>
        <taxon>campanulids</taxon>
        <taxon>Asterales</taxon>
        <taxon>Asteraceae</taxon>
        <taxon>Asteroideae</taxon>
        <taxon>Anthemideae</taxon>
        <taxon>Anthemidinae</taxon>
        <taxon>Tanacetum</taxon>
    </lineage>
</organism>